<dbReference type="ESTHER" id="trica-d6w6x8">
    <property type="family name" value="OtherNon-catalytic_C"/>
</dbReference>
<dbReference type="STRING" id="7070.D6W6X8"/>
<evidence type="ECO:0000259" key="5">
    <source>
        <dbReference type="Pfam" id="PF00135"/>
    </source>
</evidence>
<dbReference type="InterPro" id="IPR019819">
    <property type="entry name" value="Carboxylesterase_B_CS"/>
</dbReference>
<dbReference type="InParanoid" id="D6W6X8"/>
<evidence type="ECO:0000313" key="6">
    <source>
        <dbReference type="EMBL" id="EFA11441.1"/>
    </source>
</evidence>
<dbReference type="EMBL" id="KQ971307">
    <property type="protein sequence ID" value="EFA11441.1"/>
    <property type="molecule type" value="Genomic_DNA"/>
</dbReference>
<feature type="chain" id="PRO_5003089221" evidence="4">
    <location>
        <begin position="18"/>
        <end position="614"/>
    </location>
</feature>
<dbReference type="eggNOG" id="KOG1516">
    <property type="taxonomic scope" value="Eukaryota"/>
</dbReference>
<dbReference type="InterPro" id="IPR029058">
    <property type="entry name" value="AB_hydrolase_fold"/>
</dbReference>
<dbReference type="PhylomeDB" id="D6W6X8"/>
<evidence type="ECO:0000256" key="4">
    <source>
        <dbReference type="SAM" id="SignalP"/>
    </source>
</evidence>
<dbReference type="OMA" id="EWSKGGF"/>
<evidence type="ECO:0000313" key="7">
    <source>
        <dbReference type="Proteomes" id="UP000007266"/>
    </source>
</evidence>
<dbReference type="Proteomes" id="UP000007266">
    <property type="component" value="Linkage group 1"/>
</dbReference>
<dbReference type="Gene3D" id="3.40.50.1820">
    <property type="entry name" value="alpha/beta hydrolase"/>
    <property type="match status" value="1"/>
</dbReference>
<feature type="domain" description="Carboxylesterase type B" evidence="5">
    <location>
        <begin position="21"/>
        <end position="550"/>
    </location>
</feature>
<dbReference type="GO" id="GO:0061689">
    <property type="term" value="C:tricellular tight junction"/>
    <property type="evidence" value="ECO:0000318"/>
    <property type="project" value="GO_Central"/>
</dbReference>
<dbReference type="SUPFAM" id="SSF53474">
    <property type="entry name" value="alpha/beta-Hydrolases"/>
    <property type="match status" value="1"/>
</dbReference>
<organism evidence="6 7">
    <name type="scientific">Tribolium castaneum</name>
    <name type="common">Red flour beetle</name>
    <dbReference type="NCBI Taxonomy" id="7070"/>
    <lineage>
        <taxon>Eukaryota</taxon>
        <taxon>Metazoa</taxon>
        <taxon>Ecdysozoa</taxon>
        <taxon>Arthropoda</taxon>
        <taxon>Hexapoda</taxon>
        <taxon>Insecta</taxon>
        <taxon>Pterygota</taxon>
        <taxon>Neoptera</taxon>
        <taxon>Endopterygota</taxon>
        <taxon>Coleoptera</taxon>
        <taxon>Polyphaga</taxon>
        <taxon>Cucujiformia</taxon>
        <taxon>Tenebrionidae</taxon>
        <taxon>Tenebrionidae incertae sedis</taxon>
        <taxon>Tribolium</taxon>
    </lineage>
</organism>
<keyword evidence="7" id="KW-1185">Reference proteome</keyword>
<proteinExistence type="inferred from homology"/>
<keyword evidence="3" id="KW-0325">Glycoprotein</keyword>
<dbReference type="InterPro" id="IPR002018">
    <property type="entry name" value="CarbesteraseB"/>
</dbReference>
<dbReference type="PANTHER" id="PTHR43903">
    <property type="entry name" value="NEUROLIGIN"/>
    <property type="match status" value="1"/>
</dbReference>
<dbReference type="HOGENOM" id="CLU_006586_13_0_1"/>
<comment type="similarity">
    <text evidence="1">Belongs to the type-B carboxylesterase/lipase family.</text>
</comment>
<dbReference type="OrthoDB" id="408631at2759"/>
<protein>
    <submittedName>
        <fullName evidence="6">Esterase-6-like Protein</fullName>
    </submittedName>
</protein>
<dbReference type="KEGG" id="tca:657334"/>
<feature type="signal peptide" evidence="4">
    <location>
        <begin position="1"/>
        <end position="17"/>
    </location>
</feature>
<evidence type="ECO:0000256" key="2">
    <source>
        <dbReference type="ARBA" id="ARBA00022729"/>
    </source>
</evidence>
<reference evidence="6 7" key="2">
    <citation type="journal article" date="2010" name="Nucleic Acids Res.">
        <title>BeetleBase in 2010: revisions to provide comprehensive genomic information for Tribolium castaneum.</title>
        <authorList>
            <person name="Kim H.S."/>
            <person name="Murphy T."/>
            <person name="Xia J."/>
            <person name="Caragea D."/>
            <person name="Park Y."/>
            <person name="Beeman R.W."/>
            <person name="Lorenzen M.D."/>
            <person name="Butcher S."/>
            <person name="Manak J.R."/>
            <person name="Brown S.J."/>
        </authorList>
    </citation>
    <scope>GENOME REANNOTATION</scope>
    <source>
        <strain evidence="6 7">Georgia GA2</strain>
    </source>
</reference>
<sequence>MTRFCSFCLFTFWTCFAAREPPTVDIPGQGRIMGKEISRYRSQKIIGYYGIPYAQPPIDDLRFAPPDTSNLVSWEGVRNLTDYMPACLQTESDIREESKPFLQLIYPSYSNLTTDEDCLYLNVFVPFGKPPASGFATIMWFHPGNYTTGSPSMWNPHTLVYRYRVILVTFAWRLGIMGFFTTMDGEAPGNFGLMDQQAAMMWVKKNIKLFGGNEDNISLMGYGTGGVSVGIHMVNTQSREYFHKAIVMSANFLNPSVIKYPQEDKSLLDHLAKFSGCIRKPTSRLIECLRQLDGKPLVEQTSNINWRPLLDAGLSNTTTFLPELPRNYFERGEFHKVPFLTGYTNNEDILAVTTIIDEFETGNITNENLQELLSEIISSDIPVNNNTDSCANNNDHLTDSVMFFYGPDATNSVKDVDSLRKIVGDFTTERSHGASTFLHATYVSREQPTFVYRCDLKPVTEKAVSSIPAWVSVPHLYDLIYVWGVPYWQEFDGNIKWELRDKRVSEIIMTFWTSFAKSSDPTNGSLYAIRWLPFTQDNPQLMILDGSFNMSDNKVLNYKAFEFWNNYYPKVLQIATQCCNATDGSSHIQASYNVPIFSQVFLLLLHGLNCAFLM</sequence>
<reference evidence="6 7" key="1">
    <citation type="journal article" date="2008" name="Nature">
        <title>The genome of the model beetle and pest Tribolium castaneum.</title>
        <authorList>
            <consortium name="Tribolium Genome Sequencing Consortium"/>
            <person name="Richards S."/>
            <person name="Gibbs R.A."/>
            <person name="Weinstock G.M."/>
            <person name="Brown S.J."/>
            <person name="Denell R."/>
            <person name="Beeman R.W."/>
            <person name="Gibbs R."/>
            <person name="Beeman R.W."/>
            <person name="Brown S.J."/>
            <person name="Bucher G."/>
            <person name="Friedrich M."/>
            <person name="Grimmelikhuijzen C.J."/>
            <person name="Klingler M."/>
            <person name="Lorenzen M."/>
            <person name="Richards S."/>
            <person name="Roth S."/>
            <person name="Schroder R."/>
            <person name="Tautz D."/>
            <person name="Zdobnov E.M."/>
            <person name="Muzny D."/>
            <person name="Gibbs R.A."/>
            <person name="Weinstock G.M."/>
            <person name="Attaway T."/>
            <person name="Bell S."/>
            <person name="Buhay C.J."/>
            <person name="Chandrabose M.N."/>
            <person name="Chavez D."/>
            <person name="Clerk-Blankenburg K.P."/>
            <person name="Cree A."/>
            <person name="Dao M."/>
            <person name="Davis C."/>
            <person name="Chacko J."/>
            <person name="Dinh H."/>
            <person name="Dugan-Rocha S."/>
            <person name="Fowler G."/>
            <person name="Garner T.T."/>
            <person name="Garnes J."/>
            <person name="Gnirke A."/>
            <person name="Hawes A."/>
            <person name="Hernandez J."/>
            <person name="Hines S."/>
            <person name="Holder M."/>
            <person name="Hume J."/>
            <person name="Jhangiani S.N."/>
            <person name="Joshi V."/>
            <person name="Khan Z.M."/>
            <person name="Jackson L."/>
            <person name="Kovar C."/>
            <person name="Kowis A."/>
            <person name="Lee S."/>
            <person name="Lewis L.R."/>
            <person name="Margolis J."/>
            <person name="Morgan M."/>
            <person name="Nazareth L.V."/>
            <person name="Nguyen N."/>
            <person name="Okwuonu G."/>
            <person name="Parker D."/>
            <person name="Richards S."/>
            <person name="Ruiz S.J."/>
            <person name="Santibanez J."/>
            <person name="Savard J."/>
            <person name="Scherer S.E."/>
            <person name="Schneider B."/>
            <person name="Sodergren E."/>
            <person name="Tautz D."/>
            <person name="Vattahil S."/>
            <person name="Villasana D."/>
            <person name="White C.S."/>
            <person name="Wright R."/>
            <person name="Park Y."/>
            <person name="Beeman R.W."/>
            <person name="Lord J."/>
            <person name="Oppert B."/>
            <person name="Lorenzen M."/>
            <person name="Brown S."/>
            <person name="Wang L."/>
            <person name="Savard J."/>
            <person name="Tautz D."/>
            <person name="Richards S."/>
            <person name="Weinstock G."/>
            <person name="Gibbs R.A."/>
            <person name="Liu Y."/>
            <person name="Worley K."/>
            <person name="Weinstock G."/>
            <person name="Elsik C.G."/>
            <person name="Reese J.T."/>
            <person name="Elhaik E."/>
            <person name="Landan G."/>
            <person name="Graur D."/>
            <person name="Arensburger P."/>
            <person name="Atkinson P."/>
            <person name="Beeman R.W."/>
            <person name="Beidler J."/>
            <person name="Brown S.J."/>
            <person name="Demuth J.P."/>
            <person name="Drury D.W."/>
            <person name="Du Y.Z."/>
            <person name="Fujiwara H."/>
            <person name="Lorenzen M."/>
            <person name="Maselli V."/>
            <person name="Osanai M."/>
            <person name="Park Y."/>
            <person name="Robertson H.M."/>
            <person name="Tu Z."/>
            <person name="Wang J.J."/>
            <person name="Wang S."/>
            <person name="Richards S."/>
            <person name="Song H."/>
            <person name="Zhang L."/>
            <person name="Sodergren E."/>
            <person name="Werner D."/>
            <person name="Stanke M."/>
            <person name="Morgenstern B."/>
            <person name="Solovyev V."/>
            <person name="Kosarev P."/>
            <person name="Brown G."/>
            <person name="Chen H.C."/>
            <person name="Ermolaeva O."/>
            <person name="Hlavina W."/>
            <person name="Kapustin Y."/>
            <person name="Kiryutin B."/>
            <person name="Kitts P."/>
            <person name="Maglott D."/>
            <person name="Pruitt K."/>
            <person name="Sapojnikov V."/>
            <person name="Souvorov A."/>
            <person name="Mackey A.J."/>
            <person name="Waterhouse R.M."/>
            <person name="Wyder S."/>
            <person name="Zdobnov E.M."/>
            <person name="Zdobnov E.M."/>
            <person name="Wyder S."/>
            <person name="Kriventseva E.V."/>
            <person name="Kadowaki T."/>
            <person name="Bork P."/>
            <person name="Aranda M."/>
            <person name="Bao R."/>
            <person name="Beermann A."/>
            <person name="Berns N."/>
            <person name="Bolognesi R."/>
            <person name="Bonneton F."/>
            <person name="Bopp D."/>
            <person name="Brown S.J."/>
            <person name="Bucher G."/>
            <person name="Butts T."/>
            <person name="Chaumot A."/>
            <person name="Denell R.E."/>
            <person name="Ferrier D.E."/>
            <person name="Friedrich M."/>
            <person name="Gordon C.M."/>
            <person name="Jindra M."/>
            <person name="Klingler M."/>
            <person name="Lan Q."/>
            <person name="Lattorff H.M."/>
            <person name="Laudet V."/>
            <person name="von Levetsow C."/>
            <person name="Liu Z."/>
            <person name="Lutz R."/>
            <person name="Lynch J.A."/>
            <person name="da Fonseca R.N."/>
            <person name="Posnien N."/>
            <person name="Reuter R."/>
            <person name="Roth S."/>
            <person name="Savard J."/>
            <person name="Schinko J.B."/>
            <person name="Schmitt C."/>
            <person name="Schoppmeier M."/>
            <person name="Schroder R."/>
            <person name="Shippy T.D."/>
            <person name="Simonnet F."/>
            <person name="Marques-Souza H."/>
            <person name="Tautz D."/>
            <person name="Tomoyasu Y."/>
            <person name="Trauner J."/>
            <person name="Van der Zee M."/>
            <person name="Vervoort M."/>
            <person name="Wittkopp N."/>
            <person name="Wimmer E.A."/>
            <person name="Yang X."/>
            <person name="Jones A.K."/>
            <person name="Sattelle D.B."/>
            <person name="Ebert P.R."/>
            <person name="Nelson D."/>
            <person name="Scott J.G."/>
            <person name="Beeman R.W."/>
            <person name="Muthukrishnan S."/>
            <person name="Kramer K.J."/>
            <person name="Arakane Y."/>
            <person name="Beeman R.W."/>
            <person name="Zhu Q."/>
            <person name="Hogenkamp D."/>
            <person name="Dixit R."/>
            <person name="Oppert B."/>
            <person name="Jiang H."/>
            <person name="Zou Z."/>
            <person name="Marshall J."/>
            <person name="Elpidina E."/>
            <person name="Vinokurov K."/>
            <person name="Oppert C."/>
            <person name="Zou Z."/>
            <person name="Evans J."/>
            <person name="Lu Z."/>
            <person name="Zhao P."/>
            <person name="Sumathipala N."/>
            <person name="Altincicek B."/>
            <person name="Vilcinskas A."/>
            <person name="Williams M."/>
            <person name="Hultmark D."/>
            <person name="Hetru C."/>
            <person name="Jiang H."/>
            <person name="Grimmelikhuijzen C.J."/>
            <person name="Hauser F."/>
            <person name="Cazzamali G."/>
            <person name="Williamson M."/>
            <person name="Park Y."/>
            <person name="Li B."/>
            <person name="Tanaka Y."/>
            <person name="Predel R."/>
            <person name="Neupert S."/>
            <person name="Schachtner J."/>
            <person name="Verleyen P."/>
            <person name="Raible F."/>
            <person name="Bork P."/>
            <person name="Friedrich M."/>
            <person name="Walden K.K."/>
            <person name="Robertson H.M."/>
            <person name="Angeli S."/>
            <person name="Foret S."/>
            <person name="Bucher G."/>
            <person name="Schuetz S."/>
            <person name="Maleszka R."/>
            <person name="Wimmer E.A."/>
            <person name="Beeman R.W."/>
            <person name="Lorenzen M."/>
            <person name="Tomoyasu Y."/>
            <person name="Miller S.C."/>
            <person name="Grossmann D."/>
            <person name="Bucher G."/>
        </authorList>
    </citation>
    <scope>NUCLEOTIDE SEQUENCE [LARGE SCALE GENOMIC DNA]</scope>
    <source>
        <strain evidence="6 7">Georgia GA2</strain>
    </source>
</reference>
<evidence type="ECO:0000256" key="3">
    <source>
        <dbReference type="ARBA" id="ARBA00023180"/>
    </source>
</evidence>
<dbReference type="PROSITE" id="PS00941">
    <property type="entry name" value="CARBOXYLESTERASE_B_2"/>
    <property type="match status" value="1"/>
</dbReference>
<accession>D6W6X8</accession>
<dbReference type="SMR" id="D6W6X8"/>
<dbReference type="GO" id="GO:0005918">
    <property type="term" value="C:septate junction"/>
    <property type="evidence" value="ECO:0000318"/>
    <property type="project" value="GO_Central"/>
</dbReference>
<gene>
    <name evidence="6" type="primary">AUGUSTUS-3.0.2_13623</name>
    <name evidence="6" type="ORF">TcasGA2_TC013623</name>
</gene>
<dbReference type="AlphaFoldDB" id="D6W6X8"/>
<dbReference type="Pfam" id="PF00135">
    <property type="entry name" value="COesterase"/>
    <property type="match status" value="1"/>
</dbReference>
<dbReference type="InterPro" id="IPR051093">
    <property type="entry name" value="Neuroligin/BSAL"/>
</dbReference>
<keyword evidence="2 4" id="KW-0732">Signal</keyword>
<name>D6W6X8_TRICA</name>
<evidence type="ECO:0000256" key="1">
    <source>
        <dbReference type="ARBA" id="ARBA00005964"/>
    </source>
</evidence>